<name>A0A0D9W703_9ORYZ</name>
<dbReference type="CDD" id="cd00030">
    <property type="entry name" value="C2"/>
    <property type="match status" value="1"/>
</dbReference>
<dbReference type="GO" id="GO:0016042">
    <property type="term" value="P:lipid catabolic process"/>
    <property type="evidence" value="ECO:0007669"/>
    <property type="project" value="EnsemblPlants"/>
</dbReference>
<evidence type="ECO:0000313" key="4">
    <source>
        <dbReference type="Proteomes" id="UP000032180"/>
    </source>
</evidence>
<feature type="region of interest" description="Disordered" evidence="1">
    <location>
        <begin position="342"/>
        <end position="399"/>
    </location>
</feature>
<dbReference type="Gramene" id="LPERR04G14790.2">
    <property type="protein sequence ID" value="LPERR04G14790.2"/>
    <property type="gene ID" value="LPERR04G14790"/>
</dbReference>
<feature type="compositionally biased region" description="Polar residues" evidence="1">
    <location>
        <begin position="384"/>
        <end position="399"/>
    </location>
</feature>
<dbReference type="EnsemblPlants" id="LPERR04G14790.8">
    <property type="protein sequence ID" value="LPERR04G14790.8"/>
    <property type="gene ID" value="LPERR04G14790"/>
</dbReference>
<dbReference type="SUPFAM" id="SSF53474">
    <property type="entry name" value="alpha/beta-Hydrolases"/>
    <property type="match status" value="1"/>
</dbReference>
<dbReference type="Gene3D" id="3.40.50.1820">
    <property type="entry name" value="alpha/beta hydrolase"/>
    <property type="match status" value="1"/>
</dbReference>
<dbReference type="AlphaFoldDB" id="A0A0D9W703"/>
<reference evidence="3 4" key="1">
    <citation type="submission" date="2012-08" db="EMBL/GenBank/DDBJ databases">
        <title>Oryza genome evolution.</title>
        <authorList>
            <person name="Wing R.A."/>
        </authorList>
    </citation>
    <scope>NUCLEOTIDE SEQUENCE</scope>
</reference>
<dbReference type="PANTHER" id="PTHR47759">
    <property type="entry name" value="OS04G0509100 PROTEIN"/>
    <property type="match status" value="1"/>
</dbReference>
<dbReference type="InterPro" id="IPR002921">
    <property type="entry name" value="Fungal_lipase-type"/>
</dbReference>
<dbReference type="GO" id="GO:0009507">
    <property type="term" value="C:chloroplast"/>
    <property type="evidence" value="ECO:0007669"/>
    <property type="project" value="EnsemblPlants"/>
</dbReference>
<evidence type="ECO:0000256" key="1">
    <source>
        <dbReference type="SAM" id="MobiDB-lite"/>
    </source>
</evidence>
<feature type="region of interest" description="Disordered" evidence="1">
    <location>
        <begin position="534"/>
        <end position="568"/>
    </location>
</feature>
<protein>
    <recommendedName>
        <fullName evidence="2">C2 domain-containing protein</fullName>
    </recommendedName>
</protein>
<dbReference type="Pfam" id="PF01764">
    <property type="entry name" value="Lipase_3"/>
    <property type="match status" value="1"/>
</dbReference>
<feature type="compositionally biased region" description="Polar residues" evidence="1">
    <location>
        <begin position="360"/>
        <end position="376"/>
    </location>
</feature>
<dbReference type="InterPro" id="IPR035892">
    <property type="entry name" value="C2_domain_sf"/>
</dbReference>
<dbReference type="EnsemblPlants" id="LPERR04G14790.2">
    <property type="protein sequence ID" value="LPERR04G14790.2"/>
    <property type="gene ID" value="LPERR04G14790"/>
</dbReference>
<dbReference type="STRING" id="77586.A0A0D9W703"/>
<dbReference type="InterPro" id="IPR000008">
    <property type="entry name" value="C2_dom"/>
</dbReference>
<reference evidence="3 4" key="2">
    <citation type="submission" date="2013-12" db="EMBL/GenBank/DDBJ databases">
        <authorList>
            <person name="Yu Y."/>
            <person name="Lee S."/>
            <person name="de Baynast K."/>
            <person name="Wissotski M."/>
            <person name="Liu L."/>
            <person name="Talag J."/>
            <person name="Goicoechea J."/>
            <person name="Angelova A."/>
            <person name="Jetty R."/>
            <person name="Kudrna D."/>
            <person name="Golser W."/>
            <person name="Rivera L."/>
            <person name="Zhang J."/>
            <person name="Wing R."/>
        </authorList>
    </citation>
    <scope>NUCLEOTIDE SEQUENCE</scope>
</reference>
<dbReference type="eggNOG" id="KOG4569">
    <property type="taxonomic scope" value="Eukaryota"/>
</dbReference>
<dbReference type="CDD" id="cd00519">
    <property type="entry name" value="Lipase_3"/>
    <property type="match status" value="1"/>
</dbReference>
<accession>A0A0D9W703</accession>
<dbReference type="GO" id="GO:0009408">
    <property type="term" value="P:response to heat"/>
    <property type="evidence" value="ECO:0007669"/>
    <property type="project" value="EnsemblPlants"/>
</dbReference>
<proteinExistence type="predicted"/>
<feature type="region of interest" description="Disordered" evidence="1">
    <location>
        <begin position="225"/>
        <end position="250"/>
    </location>
</feature>
<organism evidence="3 4">
    <name type="scientific">Leersia perrieri</name>
    <dbReference type="NCBI Taxonomy" id="77586"/>
    <lineage>
        <taxon>Eukaryota</taxon>
        <taxon>Viridiplantae</taxon>
        <taxon>Streptophyta</taxon>
        <taxon>Embryophyta</taxon>
        <taxon>Tracheophyta</taxon>
        <taxon>Spermatophyta</taxon>
        <taxon>Magnoliopsida</taxon>
        <taxon>Liliopsida</taxon>
        <taxon>Poales</taxon>
        <taxon>Poaceae</taxon>
        <taxon>BOP clade</taxon>
        <taxon>Oryzoideae</taxon>
        <taxon>Oryzeae</taxon>
        <taxon>Oryzinae</taxon>
        <taxon>Leersia</taxon>
    </lineage>
</organism>
<keyword evidence="4" id="KW-1185">Reference proteome</keyword>
<dbReference type="SUPFAM" id="SSF49562">
    <property type="entry name" value="C2 domain (Calcium/lipid-binding domain, CaLB)"/>
    <property type="match status" value="1"/>
</dbReference>
<dbReference type="PANTHER" id="PTHR47759:SF2">
    <property type="entry name" value="TRIGLYCERIDE LIPASE"/>
    <property type="match status" value="1"/>
</dbReference>
<feature type="domain" description="C2" evidence="2">
    <location>
        <begin position="138"/>
        <end position="222"/>
    </location>
</feature>
<evidence type="ECO:0000313" key="3">
    <source>
        <dbReference type="EnsemblPlants" id="LPERR04G14790.4"/>
    </source>
</evidence>
<feature type="compositionally biased region" description="Basic and acidic residues" evidence="1">
    <location>
        <begin position="543"/>
        <end position="554"/>
    </location>
</feature>
<evidence type="ECO:0000259" key="2">
    <source>
        <dbReference type="SMART" id="SM00239"/>
    </source>
</evidence>
<sequence>MAFAAPAATCVCRMAPPPPPLAAASVSGRWQLRTSSYRAARCWWAGARRWRRRRWGARCAGQSVVKPGTESESAGEGLDGEGPPRPPFDLNLAVVLAGFAFEAYTSPPEGVGWRETDAAECQTVFLSDSFLREVYDGQLAVRVKKGINLPAMDPWIVISVIDQRRTKEPTWNEEFTFNISLSRENLLQVAAWDANLVTPHKRMGNAGLCLESLCDGRIPGEARPLRGRDREGWGHQRWRDDGRRNRRQARDEAVAVRDAIGGVGRQEFHGEERSEVRYKSYDDIEREKQWWRIPFVSDFLVKSSLGSALRTVLGSESINASQFVQSAFGQLSTFTYTYLPKPPSLDNGAEASKRTEDSVDNSVGSDELEQQTSGDSADSHSETESTATVVNNEQSNSPNMKASDEYFWNAFTSVLNQNVLQNFGFSLPEVRQLDGFDLLGSLGLKSSELAEKEYLESGLATADTSTSEGQETAFKDATDLDNKDAAIPIKENLPKEELQSSFPDINKVSRDVLSQTENILGALMILSRSLSPQDNESVVVDDGSSKDDLVKEEQGASDSTNKDAAAASTEVFTDAQEAEDMRQLFASAETAMEAWAMLATSLGRNSFIKSDFEKICFLDNVSTDTQVAIWRDSSRRRLVVAFRGTEQSKWKDLVTDLMLVPAGLNPERLGGDFKQEVQVHSGFLSAYDSVRNRIIALVNNAVGYMDEDSAENIPKWHVYVTGHSLGGALATLLALELSSSQMAKSGVIFVTMYNFGSPRVGNRRFAEVYNATVKDSWRVVNHRDIIPTVPRLMGYCHVEAPVYLKFGDLKDALVNEEIIDDEGDSIGEYTPDVLVSEFMKGEKQLVEKLLQTEINLLRSIRDGSALMQHMEDFYYVTLLEKVRSRYQTVDNANEDYRLRVVGFLWQIKSTCHVT</sequence>
<dbReference type="EnsemblPlants" id="LPERR04G14790.4">
    <property type="protein sequence ID" value="LPERR04G14790.4"/>
    <property type="gene ID" value="LPERR04G14790"/>
</dbReference>
<dbReference type="InterPro" id="IPR029058">
    <property type="entry name" value="AB_hydrolase_fold"/>
</dbReference>
<reference evidence="3" key="3">
    <citation type="submission" date="2015-04" db="UniProtKB">
        <authorList>
            <consortium name="EnsemblPlants"/>
        </authorList>
    </citation>
    <scope>IDENTIFICATION</scope>
</reference>
<dbReference type="Gramene" id="LPERR04G14790.4">
    <property type="protein sequence ID" value="LPERR04G14790.4"/>
    <property type="gene ID" value="LPERR04G14790"/>
</dbReference>
<dbReference type="GO" id="GO:0016298">
    <property type="term" value="F:lipase activity"/>
    <property type="evidence" value="ECO:0007669"/>
    <property type="project" value="EnsemblPlants"/>
</dbReference>
<dbReference type="SMART" id="SM00239">
    <property type="entry name" value="C2"/>
    <property type="match status" value="1"/>
</dbReference>
<dbReference type="Proteomes" id="UP000032180">
    <property type="component" value="Chromosome 4"/>
</dbReference>
<dbReference type="Gramene" id="LPERR04G14790.8">
    <property type="protein sequence ID" value="LPERR04G14790.8"/>
    <property type="gene ID" value="LPERR04G14790"/>
</dbReference>
<dbReference type="Gene3D" id="2.60.40.150">
    <property type="entry name" value="C2 domain"/>
    <property type="match status" value="1"/>
</dbReference>
<dbReference type="Pfam" id="PF00168">
    <property type="entry name" value="C2"/>
    <property type="match status" value="1"/>
</dbReference>